<feature type="region of interest" description="Disordered" evidence="1">
    <location>
        <begin position="47"/>
        <end position="67"/>
    </location>
</feature>
<dbReference type="GO" id="GO:0016787">
    <property type="term" value="F:hydrolase activity"/>
    <property type="evidence" value="ECO:0007669"/>
    <property type="project" value="UniProtKB-KW"/>
</dbReference>
<dbReference type="InterPro" id="IPR001466">
    <property type="entry name" value="Beta-lactam-related"/>
</dbReference>
<evidence type="ECO:0000256" key="1">
    <source>
        <dbReference type="SAM" id="MobiDB-lite"/>
    </source>
</evidence>
<evidence type="ECO:0000313" key="5">
    <source>
        <dbReference type="Proteomes" id="UP001238603"/>
    </source>
</evidence>
<dbReference type="InterPro" id="IPR012338">
    <property type="entry name" value="Beta-lactam/transpept-like"/>
</dbReference>
<keyword evidence="4" id="KW-0378">Hydrolase</keyword>
<accession>A0ABT7LG24</accession>
<sequence length="391" mass="42318">MRHLPLRRHPLLALARALPLLLAAVAAAPARAQDGCIGNFIDTQRRYPSNEAPPSTQVQALPEGVPLGPVRYRPRGTDTSRTLDTYLGSFCTTGFLVLHQGQRVFERYLQGTGPGTRLLSASMSKTLLSLLVGIAVSEGRLSLQERVADVLPDFRDSAFAAATVEDLLRMSAGAELLNSYDPGAASDNQAINPILEPRTDMRAYLRQKTALDPRGKVFNYNGAVSTVLGFVLSARTGMSNTAYLAQRLWEPLGAEAPGGWIKNRWGQEGVQGQFVATLRDYARVGLLLMNLGRVGDRQVVPQAWIEQMVALRPDKPQPAQAPFYGLHVWIPQAAGGRSFAWGTNGQNIFVDPLAKVVIVHTGNSPAAEFNGNAHLFPLRDAITGALAVRAP</sequence>
<evidence type="ECO:0000313" key="4">
    <source>
        <dbReference type="EMBL" id="MDL5031799.1"/>
    </source>
</evidence>
<dbReference type="SUPFAM" id="SSF56601">
    <property type="entry name" value="beta-lactamase/transpeptidase-like"/>
    <property type="match status" value="1"/>
</dbReference>
<reference evidence="4 5" key="1">
    <citation type="submission" date="2023-06" db="EMBL/GenBank/DDBJ databases">
        <title>Pelomonas sp. APW6 16S ribosomal RNA gene genome sequencing and assembly.</title>
        <authorList>
            <person name="Woo H."/>
        </authorList>
    </citation>
    <scope>NUCLEOTIDE SEQUENCE [LARGE SCALE GENOMIC DNA]</scope>
    <source>
        <strain evidence="4 5">APW6</strain>
    </source>
</reference>
<gene>
    <name evidence="4" type="ORF">QRD43_07750</name>
</gene>
<dbReference type="Gene3D" id="3.40.710.10">
    <property type="entry name" value="DD-peptidase/beta-lactamase superfamily"/>
    <property type="match status" value="1"/>
</dbReference>
<dbReference type="PANTHER" id="PTHR43283:SF14">
    <property type="entry name" value="BLL8153 PROTEIN"/>
    <property type="match status" value="1"/>
</dbReference>
<dbReference type="PANTHER" id="PTHR43283">
    <property type="entry name" value="BETA-LACTAMASE-RELATED"/>
    <property type="match status" value="1"/>
</dbReference>
<keyword evidence="5" id="KW-1185">Reference proteome</keyword>
<feature type="chain" id="PRO_5046902650" evidence="2">
    <location>
        <begin position="33"/>
        <end position="391"/>
    </location>
</feature>
<feature type="signal peptide" evidence="2">
    <location>
        <begin position="1"/>
        <end position="32"/>
    </location>
</feature>
<evidence type="ECO:0000256" key="2">
    <source>
        <dbReference type="SAM" id="SignalP"/>
    </source>
</evidence>
<feature type="domain" description="Beta-lactamase-related" evidence="3">
    <location>
        <begin position="95"/>
        <end position="366"/>
    </location>
</feature>
<dbReference type="Proteomes" id="UP001238603">
    <property type="component" value="Unassembled WGS sequence"/>
</dbReference>
<dbReference type="EC" id="3.-.-.-" evidence="4"/>
<evidence type="ECO:0000259" key="3">
    <source>
        <dbReference type="Pfam" id="PF00144"/>
    </source>
</evidence>
<comment type="caution">
    <text evidence="4">The sequence shown here is derived from an EMBL/GenBank/DDBJ whole genome shotgun (WGS) entry which is preliminary data.</text>
</comment>
<dbReference type="InterPro" id="IPR050789">
    <property type="entry name" value="Diverse_Enzym_Activities"/>
</dbReference>
<keyword evidence="2" id="KW-0732">Signal</keyword>
<protein>
    <submittedName>
        <fullName evidence="4">Serine hydrolase</fullName>
        <ecNumber evidence="4">3.-.-.-</ecNumber>
    </submittedName>
</protein>
<dbReference type="EMBL" id="JASVDS010000002">
    <property type="protein sequence ID" value="MDL5031799.1"/>
    <property type="molecule type" value="Genomic_DNA"/>
</dbReference>
<dbReference type="Pfam" id="PF00144">
    <property type="entry name" value="Beta-lactamase"/>
    <property type="match status" value="1"/>
</dbReference>
<proteinExistence type="predicted"/>
<organism evidence="4 5">
    <name type="scientific">Roseateles subflavus</name>
    <dbReference type="NCBI Taxonomy" id="3053353"/>
    <lineage>
        <taxon>Bacteria</taxon>
        <taxon>Pseudomonadati</taxon>
        <taxon>Pseudomonadota</taxon>
        <taxon>Betaproteobacteria</taxon>
        <taxon>Burkholderiales</taxon>
        <taxon>Sphaerotilaceae</taxon>
        <taxon>Roseateles</taxon>
    </lineage>
</organism>
<name>A0ABT7LG24_9BURK</name>
<dbReference type="RefSeq" id="WP_285981912.1">
    <property type="nucleotide sequence ID" value="NZ_JASVDS010000002.1"/>
</dbReference>